<evidence type="ECO:0000313" key="1">
    <source>
        <dbReference type="EMBL" id="AIF01505.1"/>
    </source>
</evidence>
<accession>A0A075GE33</accession>
<reference evidence="1" key="1">
    <citation type="journal article" date="2014" name="Genome Biol. Evol.">
        <title>Pangenome evidence for extensive interdomain horizontal transfer affecting lineage core and shell genes in uncultured planktonic thaumarchaeota and euryarchaeota.</title>
        <authorList>
            <person name="Deschamps P."/>
            <person name="Zivanovic Y."/>
            <person name="Moreira D."/>
            <person name="Rodriguez-Valera F."/>
            <person name="Lopez-Garcia P."/>
        </authorList>
    </citation>
    <scope>NUCLEOTIDE SEQUENCE</scope>
</reference>
<sequence>MKAKHILPLLALVVLCTSQHATAEKLRYKFTKDAVHENVMTMQMDMKMNVNGMDINVKMTQVADMKMTVTNVDSDGNASTVQQITRMKMSMQGAPGLSFEYDSASKDPPQGLAASMAPLFKALTENSFKGKLAPSGAILSVEIPKEFIDKLKSSPQAAILGNLFTEDGIKDLMRNSAMTLPDGDSAEGDEWSNSVSVKMPFGGEQVTSTTYTYRGPKMVGDKSLEQIDVMSKMTIEADDDAQVPIVIKSHKGAGTILFDNQAGQLQSTTLTQTTVMQIDAGGQKIDQTVKVIVTVEQKPTSPK</sequence>
<proteinExistence type="predicted"/>
<dbReference type="EMBL" id="KF900622">
    <property type="protein sequence ID" value="AIF01505.1"/>
    <property type="molecule type" value="Genomic_DNA"/>
</dbReference>
<dbReference type="Pfam" id="PF19777">
    <property type="entry name" value="DUF6263"/>
    <property type="match status" value="1"/>
</dbReference>
<organism evidence="1">
    <name type="scientific">uncultured marine group II/III euryarchaeote KM3_149_A03</name>
    <dbReference type="NCBI Taxonomy" id="1457884"/>
    <lineage>
        <taxon>Archaea</taxon>
        <taxon>Methanobacteriati</taxon>
        <taxon>Methanobacteriota</taxon>
        <taxon>environmental samples</taxon>
    </lineage>
</organism>
<name>A0A075GE33_9EURY</name>
<dbReference type="InterPro" id="IPR046230">
    <property type="entry name" value="DUF6263"/>
</dbReference>
<protein>
    <submittedName>
        <fullName evidence="1">Uncharacterized protein</fullName>
    </submittedName>
</protein>
<dbReference type="AlphaFoldDB" id="A0A075GE33"/>